<organism evidence="1 2">
    <name type="scientific">Rhizophagus clarus</name>
    <dbReference type="NCBI Taxonomy" id="94130"/>
    <lineage>
        <taxon>Eukaryota</taxon>
        <taxon>Fungi</taxon>
        <taxon>Fungi incertae sedis</taxon>
        <taxon>Mucoromycota</taxon>
        <taxon>Glomeromycotina</taxon>
        <taxon>Glomeromycetes</taxon>
        <taxon>Glomerales</taxon>
        <taxon>Glomeraceae</taxon>
        <taxon>Rhizophagus</taxon>
    </lineage>
</organism>
<evidence type="ECO:0000313" key="2">
    <source>
        <dbReference type="Proteomes" id="UP000247702"/>
    </source>
</evidence>
<reference evidence="1 2" key="1">
    <citation type="submission" date="2017-11" db="EMBL/GenBank/DDBJ databases">
        <title>The genome of Rhizophagus clarus HR1 reveals common genetic basis of auxotrophy among arbuscular mycorrhizal fungi.</title>
        <authorList>
            <person name="Kobayashi Y."/>
        </authorList>
    </citation>
    <scope>NUCLEOTIDE SEQUENCE [LARGE SCALE GENOMIC DNA]</scope>
    <source>
        <strain evidence="1 2">HR1</strain>
    </source>
</reference>
<dbReference type="Proteomes" id="UP000247702">
    <property type="component" value="Unassembled WGS sequence"/>
</dbReference>
<name>A0A2Z6SF73_9GLOM</name>
<proteinExistence type="predicted"/>
<evidence type="ECO:0000313" key="1">
    <source>
        <dbReference type="EMBL" id="GBC08522.1"/>
    </source>
</evidence>
<comment type="caution">
    <text evidence="1">The sequence shown here is derived from an EMBL/GenBank/DDBJ whole genome shotgun (WGS) entry which is preliminary data.</text>
</comment>
<dbReference type="EMBL" id="BEXD01004224">
    <property type="protein sequence ID" value="GBC08522.1"/>
    <property type="molecule type" value="Genomic_DNA"/>
</dbReference>
<sequence length="256" mass="29574">MHLDHFYPIFFNQPQIASKRIHRLFNFLLSTGYVDYTPVNFFFALGTFHRADIVSRIDYVWSCPFLKRFLLTSVIFDVHDTDFSDHNPITTYYDRSFLFSSIKMALLPLTLSSCRTDNFSRLFATLSHALKSLRGLHLLKEKEFQDSSIRAHIDTHDQNFDTDISSFINSALSRSHRRIVLDRVFIDHPTAPQLLTDPKDISDAVVNHFQNAVPIKSTLLSHVLALPARWCSEYSPMDAVTPDIYEFLLSPPSLEE</sequence>
<gene>
    <name evidence="1" type="ORF">RclHR1_08180016</name>
</gene>
<keyword evidence="2" id="KW-1185">Reference proteome</keyword>
<dbReference type="AlphaFoldDB" id="A0A2Z6SF73"/>
<protein>
    <submittedName>
        <fullName evidence="1">Uncharacterized protein</fullName>
    </submittedName>
</protein>
<accession>A0A2Z6SF73</accession>